<dbReference type="AlphaFoldDB" id="A0A6B2KXB7"/>
<dbReference type="GO" id="GO:0009094">
    <property type="term" value="P:L-phenylalanine biosynthetic process"/>
    <property type="evidence" value="ECO:0007669"/>
    <property type="project" value="InterPro"/>
</dbReference>
<dbReference type="InterPro" id="IPR046826">
    <property type="entry name" value="PDH_N"/>
</dbReference>
<dbReference type="EMBL" id="GIBP01000296">
    <property type="protein sequence ID" value="NDV29265.1"/>
    <property type="molecule type" value="Transcribed_RNA"/>
</dbReference>
<dbReference type="Gene3D" id="3.40.50.720">
    <property type="entry name" value="NAD(P)-binding Rossmann-like Domain"/>
    <property type="match status" value="1"/>
</dbReference>
<dbReference type="InterPro" id="IPR015424">
    <property type="entry name" value="PyrdxlP-dep_Trfase"/>
</dbReference>
<dbReference type="Gene3D" id="3.90.1150.10">
    <property type="entry name" value="Aspartate Aminotransferase, domain 1"/>
    <property type="match status" value="1"/>
</dbReference>
<evidence type="ECO:0000256" key="3">
    <source>
        <dbReference type="ARBA" id="ARBA00022576"/>
    </source>
</evidence>
<name>A0A6B2KXB7_9EUKA</name>
<dbReference type="PROSITE" id="PS00105">
    <property type="entry name" value="AA_TRANSFER_CLASS_1"/>
    <property type="match status" value="1"/>
</dbReference>
<evidence type="ECO:0000256" key="6">
    <source>
        <dbReference type="ARBA" id="ARBA00023002"/>
    </source>
</evidence>
<dbReference type="Pfam" id="PF26213">
    <property type="entry name" value="TYRAAT1_C"/>
    <property type="match status" value="1"/>
</dbReference>
<dbReference type="GO" id="GO:0008977">
    <property type="term" value="F:prephenate dehydrogenase (NAD+) activity"/>
    <property type="evidence" value="ECO:0007669"/>
    <property type="project" value="InterPro"/>
</dbReference>
<dbReference type="GO" id="GO:0006571">
    <property type="term" value="P:tyrosine biosynthetic process"/>
    <property type="evidence" value="ECO:0007669"/>
    <property type="project" value="InterPro"/>
</dbReference>
<comment type="similarity">
    <text evidence="2">Belongs to the class-I pyridoxal-phosphate-dependent aminotransferase family.</text>
</comment>
<dbReference type="InterPro" id="IPR015421">
    <property type="entry name" value="PyrdxlP-dep_Trfase_major"/>
</dbReference>
<evidence type="ECO:0000256" key="5">
    <source>
        <dbReference type="ARBA" id="ARBA00022898"/>
    </source>
</evidence>
<dbReference type="PROSITE" id="PS51171">
    <property type="entry name" value="PREPHENATE_DEHYDR_3"/>
    <property type="match status" value="1"/>
</dbReference>
<dbReference type="InterPro" id="IPR003099">
    <property type="entry name" value="Prephen_DH"/>
</dbReference>
<dbReference type="Gene3D" id="3.40.190.10">
    <property type="entry name" value="Periplasmic binding protein-like II"/>
    <property type="match status" value="1"/>
</dbReference>
<dbReference type="GO" id="GO:0033853">
    <property type="term" value="F:aspartate-prephenate aminotransferase activity"/>
    <property type="evidence" value="ECO:0007669"/>
    <property type="project" value="UniProtKB-ARBA"/>
</dbReference>
<dbReference type="InterPro" id="IPR002912">
    <property type="entry name" value="ACT_dom"/>
</dbReference>
<evidence type="ECO:0000259" key="8">
    <source>
        <dbReference type="PROSITE" id="PS51171"/>
    </source>
</evidence>
<keyword evidence="3" id="KW-0032">Aminotransferase</keyword>
<dbReference type="GO" id="GO:0004664">
    <property type="term" value="F:prephenate dehydratase activity"/>
    <property type="evidence" value="ECO:0007669"/>
    <property type="project" value="InterPro"/>
</dbReference>
<dbReference type="InterPro" id="IPR001086">
    <property type="entry name" value="Preph_deHydtase"/>
</dbReference>
<dbReference type="InterPro" id="IPR015422">
    <property type="entry name" value="PyrdxlP-dep_Trfase_small"/>
</dbReference>
<protein>
    <recommendedName>
        <fullName evidence="12">Prephenate dehydratase domain-containing protein</fullName>
    </recommendedName>
</protein>
<dbReference type="SUPFAM" id="SSF51735">
    <property type="entry name" value="NAD(P)-binding Rossmann-fold domains"/>
    <property type="match status" value="1"/>
</dbReference>
<dbReference type="Pfam" id="PF02153">
    <property type="entry name" value="PDH_N"/>
    <property type="match status" value="1"/>
</dbReference>
<dbReference type="InterPro" id="IPR018528">
    <property type="entry name" value="Preph_deHydtase_CS"/>
</dbReference>
<dbReference type="InterPro" id="IPR050596">
    <property type="entry name" value="AspAT/PAT-like"/>
</dbReference>
<dbReference type="InterPro" id="IPR059064">
    <property type="entry name" value="TYRAAT2_C"/>
</dbReference>
<accession>A0A6B2KXB7</accession>
<sequence length="958" mass="106542">MGGSIHSNFDLLLRYSDLFIIGETKQHVQHCLVAAPGVGLKDVRKVISHPQALAQCDDYIRAKGLQQESYYDTAGSAKRISLRDAKDAHCAAIASRLAAAIYGLQVLDEGIQDDKSNYTRFIVLSTTPAIPPPPTPSKLSIVFALIDQPGVLYKALSVFTLRGMNMSKIESRPGRKHLWRNQNISFDNPKYRNSPILSLNEELRIIHQTAALELKETKSEQEFQTLFYLDVMASLNEVGTHNALRHLAEIAPFIRVLGCYPIGGAYVAHKSNEIYTPVARSLKSHKLKIGIIGFSRFGQFLCKNFLEDGHEVVVINLLETEDFTREAVLQGLSPKVNFFQHPSQIPRFFASNLDVVLYCTSVISFDTVLRQTLPYLTSQLVVDVLSVKKHPKTLLERYAPPSCDVLCTHPMFGPDSGAASWVGLPFIFEKIRVRDFHKMSRFLSFFEDKGCRMVQMSCEEHDRLASGTQFITHLTGRILSGLQLEGTQIDTVGFKTLLSLVKGTVRDSFDLFYGLYAHNEFSSQQLHLLEKAFFKVKEDLIAFDEAQKVRNQHNARDTLKDKVVWNARVEALAPSKTTKVTDLAAEMRQAGKNVITLSVGEPDFQPPQVVVDAVIEGMKKGETKYTPLAGTLQLRKAIANYLLKEKKIRYTPEEILCSCGAKQSILQVVLALCRPGDEVIVPAPYWVSYPEIVKLSGATPVVLPTTAKESFLVRPEQLRGSITKQTRMFILCNPSNPTGQVYTEEQLRGLVEVLLEFPHVYVLADEIYEKILFQGSHVSVASFPGMWERTLTINGFSKSHSMTGLRLGYLAAPKHIVAAAAKVQSHNTSCPPSVVQRAGVAALESTPPEYFKQAIEGFRGKRDLVLQELATVGVTPAVPQGAFYVFFDVSPFLSDALPTSEQLCLHLIEHFGVALVPGEAFGCPAHVRISYAIDLELLKEAMRRLVKGLLSSKHKSAL</sequence>
<feature type="domain" description="Prephenate dehydratase" evidence="8">
    <location>
        <begin position="1"/>
        <end position="126"/>
    </location>
</feature>
<dbReference type="Gene3D" id="3.30.70.260">
    <property type="match status" value="1"/>
</dbReference>
<dbReference type="CDD" id="cd13631">
    <property type="entry name" value="PBP2_Ct-PDT_like"/>
    <property type="match status" value="1"/>
</dbReference>
<keyword evidence="6" id="KW-0560">Oxidoreductase</keyword>
<dbReference type="InterPro" id="IPR045865">
    <property type="entry name" value="ACT-like_dom_sf"/>
</dbReference>
<proteinExistence type="inferred from homology"/>
<feature type="domain" description="Prephenate/arogenate dehydrogenase" evidence="9">
    <location>
        <begin position="287"/>
        <end position="571"/>
    </location>
</feature>
<dbReference type="PROSITE" id="PS00857">
    <property type="entry name" value="PREPHENATE_DEHYDR_1"/>
    <property type="match status" value="1"/>
</dbReference>
<evidence type="ECO:0000256" key="4">
    <source>
        <dbReference type="ARBA" id="ARBA00022679"/>
    </source>
</evidence>
<dbReference type="SUPFAM" id="SSF53383">
    <property type="entry name" value="PLP-dependent transferases"/>
    <property type="match status" value="1"/>
</dbReference>
<evidence type="ECO:0000313" key="11">
    <source>
        <dbReference type="EMBL" id="NDV29265.1"/>
    </source>
</evidence>
<reference evidence="11" key="1">
    <citation type="journal article" date="2020" name="J. Eukaryot. Microbiol.">
        <title>De novo Sequencing, Assembly and Annotation of the Transcriptome for the Free-Living Testate Amoeba Arcella intermedia.</title>
        <authorList>
            <person name="Ribeiro G.M."/>
            <person name="Porfirio-Sousa A.L."/>
            <person name="Maurer-Alcala X.X."/>
            <person name="Katz L.A."/>
            <person name="Lahr D.J.G."/>
        </authorList>
    </citation>
    <scope>NUCLEOTIDE SEQUENCE</scope>
</reference>
<dbReference type="PANTHER" id="PTHR46383">
    <property type="entry name" value="ASPARTATE AMINOTRANSFERASE"/>
    <property type="match status" value="1"/>
</dbReference>
<dbReference type="InterPro" id="IPR004839">
    <property type="entry name" value="Aminotransferase_I/II_large"/>
</dbReference>
<dbReference type="FunFam" id="3.40.640.10:FF:000033">
    <property type="entry name" value="Aspartate aminotransferase"/>
    <property type="match status" value="1"/>
</dbReference>
<evidence type="ECO:0000256" key="1">
    <source>
        <dbReference type="ARBA" id="ARBA00001933"/>
    </source>
</evidence>
<dbReference type="InterPro" id="IPR004838">
    <property type="entry name" value="NHTrfase_class1_PyrdxlP-BS"/>
</dbReference>
<dbReference type="PROSITE" id="PS00858">
    <property type="entry name" value="PREPHENATE_DEHYDR_2"/>
    <property type="match status" value="1"/>
</dbReference>
<dbReference type="SUPFAM" id="SSF53850">
    <property type="entry name" value="Periplasmic binding protein-like II"/>
    <property type="match status" value="1"/>
</dbReference>
<dbReference type="GO" id="GO:0030170">
    <property type="term" value="F:pyridoxal phosphate binding"/>
    <property type="evidence" value="ECO:0007669"/>
    <property type="project" value="InterPro"/>
</dbReference>
<dbReference type="PROSITE" id="PS51176">
    <property type="entry name" value="PDH_ADH"/>
    <property type="match status" value="1"/>
</dbReference>
<comment type="pathway">
    <text evidence="7">Amino-acid biosynthesis.</text>
</comment>
<dbReference type="PANTHER" id="PTHR46383:SF1">
    <property type="entry name" value="ASPARTATE AMINOTRANSFERASE"/>
    <property type="match status" value="1"/>
</dbReference>
<keyword evidence="4" id="KW-0808">Transferase</keyword>
<dbReference type="Pfam" id="PF00155">
    <property type="entry name" value="Aminotran_1_2"/>
    <property type="match status" value="1"/>
</dbReference>
<dbReference type="InterPro" id="IPR036291">
    <property type="entry name" value="NAD(P)-bd_dom_sf"/>
</dbReference>
<organism evidence="11">
    <name type="scientific">Arcella intermedia</name>
    <dbReference type="NCBI Taxonomy" id="1963864"/>
    <lineage>
        <taxon>Eukaryota</taxon>
        <taxon>Amoebozoa</taxon>
        <taxon>Tubulinea</taxon>
        <taxon>Elardia</taxon>
        <taxon>Arcellinida</taxon>
        <taxon>Sphaerothecina</taxon>
        <taxon>Arcellidae</taxon>
        <taxon>Arcella</taxon>
    </lineage>
</organism>
<evidence type="ECO:0000259" key="9">
    <source>
        <dbReference type="PROSITE" id="PS51176"/>
    </source>
</evidence>
<evidence type="ECO:0000256" key="2">
    <source>
        <dbReference type="ARBA" id="ARBA00007441"/>
    </source>
</evidence>
<evidence type="ECO:0000256" key="7">
    <source>
        <dbReference type="ARBA" id="ARBA00029440"/>
    </source>
</evidence>
<dbReference type="CDD" id="cd00609">
    <property type="entry name" value="AAT_like"/>
    <property type="match status" value="1"/>
</dbReference>
<keyword evidence="5" id="KW-0663">Pyridoxal phosphate</keyword>
<dbReference type="GO" id="GO:0033854">
    <property type="term" value="F:glutamate-prephenate aminotransferase activity"/>
    <property type="evidence" value="ECO:0007669"/>
    <property type="project" value="UniProtKB-ARBA"/>
</dbReference>
<dbReference type="GO" id="GO:0070403">
    <property type="term" value="F:NAD+ binding"/>
    <property type="evidence" value="ECO:0007669"/>
    <property type="project" value="InterPro"/>
</dbReference>
<dbReference type="SUPFAM" id="SSF55021">
    <property type="entry name" value="ACT-like"/>
    <property type="match status" value="1"/>
</dbReference>
<dbReference type="PROSITE" id="PS51671">
    <property type="entry name" value="ACT"/>
    <property type="match status" value="1"/>
</dbReference>
<evidence type="ECO:0000259" key="10">
    <source>
        <dbReference type="PROSITE" id="PS51671"/>
    </source>
</evidence>
<dbReference type="Gene3D" id="3.40.640.10">
    <property type="entry name" value="Type I PLP-dependent aspartate aminotransferase-like (Major domain)"/>
    <property type="match status" value="1"/>
</dbReference>
<dbReference type="Pfam" id="PF00800">
    <property type="entry name" value="PDT"/>
    <property type="match status" value="1"/>
</dbReference>
<dbReference type="GO" id="GO:0004665">
    <property type="term" value="F:prephenate dehydrogenase (NADP+) activity"/>
    <property type="evidence" value="ECO:0007669"/>
    <property type="project" value="InterPro"/>
</dbReference>
<feature type="domain" description="ACT" evidence="10">
    <location>
        <begin position="140"/>
        <end position="219"/>
    </location>
</feature>
<dbReference type="CDD" id="cd04905">
    <property type="entry name" value="ACT_CM-PDT"/>
    <property type="match status" value="1"/>
</dbReference>
<evidence type="ECO:0008006" key="12">
    <source>
        <dbReference type="Google" id="ProtNLM"/>
    </source>
</evidence>
<comment type="cofactor">
    <cofactor evidence="1">
        <name>pyridoxal 5'-phosphate</name>
        <dbReference type="ChEBI" id="CHEBI:597326"/>
    </cofactor>
</comment>